<proteinExistence type="inferred from homology"/>
<evidence type="ECO:0000256" key="4">
    <source>
        <dbReference type="ARBA" id="ARBA00022729"/>
    </source>
</evidence>
<evidence type="ECO:0000313" key="7">
    <source>
        <dbReference type="EMBL" id="RVU23219.1"/>
    </source>
</evidence>
<dbReference type="NCBIfam" id="TIGR03772">
    <property type="entry name" value="anch_rpt_subst"/>
    <property type="match status" value="1"/>
</dbReference>
<feature type="chain" id="PRO_5019372146" evidence="6">
    <location>
        <begin position="32"/>
        <end position="513"/>
    </location>
</feature>
<feature type="signal peptide" evidence="6">
    <location>
        <begin position="1"/>
        <end position="31"/>
    </location>
</feature>
<evidence type="ECO:0000256" key="2">
    <source>
        <dbReference type="ARBA" id="ARBA00022448"/>
    </source>
</evidence>
<evidence type="ECO:0000256" key="5">
    <source>
        <dbReference type="RuleBase" id="RU003512"/>
    </source>
</evidence>
<keyword evidence="4 6" id="KW-0732">Signal</keyword>
<dbReference type="InterPro" id="IPR050492">
    <property type="entry name" value="Bact_metal-bind_prot9"/>
</dbReference>
<dbReference type="PANTHER" id="PTHR42953:SF1">
    <property type="entry name" value="METAL-BINDING PROTEIN HI_0362-RELATED"/>
    <property type="match status" value="1"/>
</dbReference>
<comment type="similarity">
    <text evidence="5">Belongs to the bacterial solute-binding protein 9 family.</text>
</comment>
<dbReference type="GO" id="GO:0046872">
    <property type="term" value="F:metal ion binding"/>
    <property type="evidence" value="ECO:0007669"/>
    <property type="project" value="UniProtKB-KW"/>
</dbReference>
<protein>
    <submittedName>
        <fullName evidence="7">Anchored repeat ABC transporter, substrate-binding protein</fullName>
    </submittedName>
</protein>
<dbReference type="Pfam" id="PF01297">
    <property type="entry name" value="ZnuA"/>
    <property type="match status" value="2"/>
</dbReference>
<dbReference type="GO" id="GO:0030001">
    <property type="term" value="P:metal ion transport"/>
    <property type="evidence" value="ECO:0007669"/>
    <property type="project" value="InterPro"/>
</dbReference>
<keyword evidence="2 5" id="KW-0813">Transport</keyword>
<name>A0A437PM40_9ACTN</name>
<dbReference type="Proteomes" id="UP000283128">
    <property type="component" value="Unassembled WGS sequence"/>
</dbReference>
<keyword evidence="8" id="KW-1185">Reference proteome</keyword>
<dbReference type="GO" id="GO:0030313">
    <property type="term" value="C:cell envelope"/>
    <property type="evidence" value="ECO:0007669"/>
    <property type="project" value="UniProtKB-SubCell"/>
</dbReference>
<dbReference type="InterPro" id="IPR006128">
    <property type="entry name" value="Lipoprotein_PsaA-like"/>
</dbReference>
<dbReference type="InterPro" id="IPR006127">
    <property type="entry name" value="ZnuA-like"/>
</dbReference>
<dbReference type="PROSITE" id="PS51257">
    <property type="entry name" value="PROKAR_LIPOPROTEIN"/>
    <property type="match status" value="1"/>
</dbReference>
<evidence type="ECO:0000256" key="1">
    <source>
        <dbReference type="ARBA" id="ARBA00004196"/>
    </source>
</evidence>
<dbReference type="NCBIfam" id="NF038134">
    <property type="entry name" value="choice_anch_M"/>
    <property type="match status" value="1"/>
</dbReference>
<dbReference type="PANTHER" id="PTHR42953">
    <property type="entry name" value="HIGH-AFFINITY ZINC UPTAKE SYSTEM PROTEIN ZNUA-RELATED"/>
    <property type="match status" value="1"/>
</dbReference>
<evidence type="ECO:0000256" key="3">
    <source>
        <dbReference type="ARBA" id="ARBA00022723"/>
    </source>
</evidence>
<dbReference type="InterPro" id="IPR022435">
    <property type="entry name" value="Surface-anchored_actinobac"/>
</dbReference>
<evidence type="ECO:0000256" key="6">
    <source>
        <dbReference type="SAM" id="SignalP"/>
    </source>
</evidence>
<comment type="caution">
    <text evidence="7">The sequence shown here is derived from an EMBL/GenBank/DDBJ whole genome shotgun (WGS) entry which is preliminary data.</text>
</comment>
<dbReference type="SUPFAM" id="SSF53807">
    <property type="entry name" value="Helical backbone' metal receptor"/>
    <property type="match status" value="1"/>
</dbReference>
<dbReference type="Gene3D" id="3.40.50.1980">
    <property type="entry name" value="Nitrogenase molybdenum iron protein domain"/>
    <property type="match status" value="2"/>
</dbReference>
<gene>
    <name evidence="7" type="ORF">EOT10_19580</name>
</gene>
<organism evidence="7 8">
    <name type="scientific">Streptomyces antnestii</name>
    <dbReference type="NCBI Taxonomy" id="2494256"/>
    <lineage>
        <taxon>Bacteria</taxon>
        <taxon>Bacillati</taxon>
        <taxon>Actinomycetota</taxon>
        <taxon>Actinomycetes</taxon>
        <taxon>Kitasatosporales</taxon>
        <taxon>Streptomycetaceae</taxon>
        <taxon>Streptomyces</taxon>
    </lineage>
</organism>
<dbReference type="AlphaFoldDB" id="A0A437PM40"/>
<dbReference type="PRINTS" id="PR00690">
    <property type="entry name" value="ADHESNFAMILY"/>
</dbReference>
<dbReference type="RefSeq" id="WP_127829503.1">
    <property type="nucleotide sequence ID" value="NZ_RZYA01000008.1"/>
</dbReference>
<dbReference type="PRINTS" id="PR00691">
    <property type="entry name" value="ADHESINB"/>
</dbReference>
<dbReference type="OrthoDB" id="9810636at2"/>
<dbReference type="NCBIfam" id="TIGR03769">
    <property type="entry name" value="P_ac_wall_RPT"/>
    <property type="match status" value="1"/>
</dbReference>
<dbReference type="InterPro" id="IPR022434">
    <property type="entry name" value="ABC_LPXTG_lipo_actinobac"/>
</dbReference>
<reference evidence="7 8" key="1">
    <citation type="submission" date="2019-01" db="EMBL/GenBank/DDBJ databases">
        <title>Genome sequences of Streptomyces and Rhizobium isolates collected from root and soil.</title>
        <authorList>
            <person name="Chhettri S."/>
            <person name="Sevigny J.L."/>
            <person name="Sen A."/>
            <person name="Ennis N."/>
            <person name="Tisa L."/>
        </authorList>
    </citation>
    <scope>NUCLEOTIDE SEQUENCE [LARGE SCALE GENOMIC DNA]</scope>
    <source>
        <strain evidence="7 8">San01</strain>
    </source>
</reference>
<sequence>MRGRPRRTTTGLAASAVCALLAVVAAGCSSAQPRVSDAELTVSTTTAIIADLVQEVGGNRVDVSSIVPTRGDPHSYEPSPGDAVKVARADVVFGNGLLLEEPGIMKMARTNAPKSAPKIEIAERLEQYGGKAMKLEEDLGLDVLWLGWAVEGQVAGDGTQVRTTVTKLEGPGDLRVYLTDTLGSPQVYVDSADGLDAKDSFTLPAGAHTHVNWAFSKPGTYRLTIGGRTEPDEGSGRALGSGTFTFTVGDATRPPKGARVLDGGHADVTLNAETGKVYVRADGANGQRERHPADEVVLNVPGRAKESVPKEKPYAFLGRPGDDVWVLPQAVIGKHVHGDLDPHAWEDVANTQAYVRRIEAELTKADPKGATTYEKNATAYLKRLDALDQKVARTLATIPKANRQLITTHDAFGYLAEAYGMEVAGFVVPVPNREPSAAEVEKLGATIRDKKVPAVFVEPNLAARADVLKRVAKDQGVRVCTIYGDSFGGDVDSYESMMRHNARELAKCLGGQA</sequence>
<comment type="subcellular location">
    <subcellularLocation>
        <location evidence="1">Cell envelope</location>
    </subcellularLocation>
</comment>
<evidence type="ECO:0000313" key="8">
    <source>
        <dbReference type="Proteomes" id="UP000283128"/>
    </source>
</evidence>
<dbReference type="EMBL" id="RZYA01000008">
    <property type="protein sequence ID" value="RVU23219.1"/>
    <property type="molecule type" value="Genomic_DNA"/>
</dbReference>
<dbReference type="GO" id="GO:0007155">
    <property type="term" value="P:cell adhesion"/>
    <property type="evidence" value="ECO:0007669"/>
    <property type="project" value="InterPro"/>
</dbReference>
<keyword evidence="3" id="KW-0479">Metal-binding</keyword>
<dbReference type="InterPro" id="IPR006129">
    <property type="entry name" value="AdhesinB"/>
</dbReference>
<accession>A0A437PM40</accession>